<dbReference type="CDD" id="cd05379">
    <property type="entry name" value="CAP_bacterial"/>
    <property type="match status" value="1"/>
</dbReference>
<dbReference type="AlphaFoldDB" id="A0A4P9XRE5"/>
<dbReference type="Gene3D" id="3.40.33.10">
    <property type="entry name" value="CAP"/>
    <property type="match status" value="1"/>
</dbReference>
<evidence type="ECO:0000313" key="4">
    <source>
        <dbReference type="Proteomes" id="UP000271241"/>
    </source>
</evidence>
<accession>A0A4P9XRE5</accession>
<dbReference type="OrthoDB" id="568194at2759"/>
<dbReference type="InterPro" id="IPR014044">
    <property type="entry name" value="CAP_dom"/>
</dbReference>
<sequence length="249" mass="25832">MRVMSHTGSDGSDAGHRITQSGGSYPMWAENVAYGYPTEEVCMEKWMLSPGHRANILKPGLTHLGSAAAYSKDNIPFYTQNFSGDNKQHSFPICPSEYQYDNGAPAASPSASIPGGQLASVSSKPASVPVRPSTPEQPFISQTLTPSSPAGTQGGNVPDNRTPPVTAGPPSNVLVDCSAESAVRRLPPGWQCLNGQPVAIPPAGTPSDGGATAYASAAALYTRSNTSLLASILRSSAAVVLGYLIPSLF</sequence>
<feature type="compositionally biased region" description="Polar residues" evidence="1">
    <location>
        <begin position="1"/>
        <end position="10"/>
    </location>
</feature>
<organism evidence="3 4">
    <name type="scientific">Thamnocephalis sphaerospora</name>
    <dbReference type="NCBI Taxonomy" id="78915"/>
    <lineage>
        <taxon>Eukaryota</taxon>
        <taxon>Fungi</taxon>
        <taxon>Fungi incertae sedis</taxon>
        <taxon>Zoopagomycota</taxon>
        <taxon>Zoopagomycotina</taxon>
        <taxon>Zoopagomycetes</taxon>
        <taxon>Zoopagales</taxon>
        <taxon>Sigmoideomycetaceae</taxon>
        <taxon>Thamnocephalis</taxon>
    </lineage>
</organism>
<proteinExistence type="predicted"/>
<dbReference type="Proteomes" id="UP000271241">
    <property type="component" value="Unassembled WGS sequence"/>
</dbReference>
<protein>
    <recommendedName>
        <fullName evidence="2">SCP domain-containing protein</fullName>
    </recommendedName>
</protein>
<name>A0A4P9XRE5_9FUNG</name>
<feature type="compositionally biased region" description="Low complexity" evidence="1">
    <location>
        <begin position="104"/>
        <end position="133"/>
    </location>
</feature>
<dbReference type="Pfam" id="PF00188">
    <property type="entry name" value="CAP"/>
    <property type="match status" value="1"/>
</dbReference>
<dbReference type="PANTHER" id="PTHR31157">
    <property type="entry name" value="SCP DOMAIN-CONTAINING PROTEIN"/>
    <property type="match status" value="1"/>
</dbReference>
<evidence type="ECO:0000259" key="2">
    <source>
        <dbReference type="Pfam" id="PF00188"/>
    </source>
</evidence>
<dbReference type="STRING" id="78915.A0A4P9XRE5"/>
<feature type="region of interest" description="Disordered" evidence="1">
    <location>
        <begin position="1"/>
        <end position="21"/>
    </location>
</feature>
<reference evidence="4" key="1">
    <citation type="journal article" date="2018" name="Nat. Microbiol.">
        <title>Leveraging single-cell genomics to expand the fungal tree of life.</title>
        <authorList>
            <person name="Ahrendt S.R."/>
            <person name="Quandt C.A."/>
            <person name="Ciobanu D."/>
            <person name="Clum A."/>
            <person name="Salamov A."/>
            <person name="Andreopoulos B."/>
            <person name="Cheng J.F."/>
            <person name="Woyke T."/>
            <person name="Pelin A."/>
            <person name="Henrissat B."/>
            <person name="Reynolds N.K."/>
            <person name="Benny G.L."/>
            <person name="Smith M.E."/>
            <person name="James T.Y."/>
            <person name="Grigoriev I.V."/>
        </authorList>
    </citation>
    <scope>NUCLEOTIDE SEQUENCE [LARGE SCALE GENOMIC DNA]</scope>
    <source>
        <strain evidence="4">RSA 1356</strain>
    </source>
</reference>
<dbReference type="InterPro" id="IPR035940">
    <property type="entry name" value="CAP_sf"/>
</dbReference>
<feature type="region of interest" description="Disordered" evidence="1">
    <location>
        <begin position="104"/>
        <end position="169"/>
    </location>
</feature>
<feature type="domain" description="SCP" evidence="2">
    <location>
        <begin position="4"/>
        <end position="82"/>
    </location>
</feature>
<dbReference type="PANTHER" id="PTHR31157:SF1">
    <property type="entry name" value="SCP DOMAIN-CONTAINING PROTEIN"/>
    <property type="match status" value="1"/>
</dbReference>
<feature type="compositionally biased region" description="Polar residues" evidence="1">
    <location>
        <begin position="134"/>
        <end position="151"/>
    </location>
</feature>
<gene>
    <name evidence="3" type="ORF">THASP1DRAFT_30302</name>
</gene>
<evidence type="ECO:0000256" key="1">
    <source>
        <dbReference type="SAM" id="MobiDB-lite"/>
    </source>
</evidence>
<evidence type="ECO:0000313" key="3">
    <source>
        <dbReference type="EMBL" id="RKP07890.1"/>
    </source>
</evidence>
<keyword evidence="4" id="KW-1185">Reference proteome</keyword>
<dbReference type="SUPFAM" id="SSF55797">
    <property type="entry name" value="PR-1-like"/>
    <property type="match status" value="1"/>
</dbReference>
<dbReference type="EMBL" id="KZ992661">
    <property type="protein sequence ID" value="RKP07890.1"/>
    <property type="molecule type" value="Genomic_DNA"/>
</dbReference>